<comment type="caution">
    <text evidence="2">The sequence shown here is derived from an EMBL/GenBank/DDBJ whole genome shotgun (WGS) entry which is preliminary data.</text>
</comment>
<evidence type="ECO:0000256" key="1">
    <source>
        <dbReference type="SAM" id="MobiDB-lite"/>
    </source>
</evidence>
<feature type="region of interest" description="Disordered" evidence="1">
    <location>
        <begin position="1"/>
        <end position="33"/>
    </location>
</feature>
<accession>A0A8J5LSB9</accession>
<gene>
    <name evidence="2" type="ORF">ZIOFF_006468</name>
</gene>
<keyword evidence="3" id="KW-1185">Reference proteome</keyword>
<dbReference type="EMBL" id="JACMSC010000002">
    <property type="protein sequence ID" value="KAG6532619.1"/>
    <property type="molecule type" value="Genomic_DNA"/>
</dbReference>
<evidence type="ECO:0000313" key="2">
    <source>
        <dbReference type="EMBL" id="KAG6532619.1"/>
    </source>
</evidence>
<proteinExistence type="predicted"/>
<sequence length="119" mass="13079">MEKEKEKVGDSHSSSDPVSPTSNEMTKAKSPEMRLEKIKGVIEKLQASGQDIELQYRNGSVIVEGHFDLEKLQNEAGDAINSIRHVLRIPYSGRCTMSLEMLEAPGFMLVADGCSSGPR</sequence>
<evidence type="ECO:0000313" key="3">
    <source>
        <dbReference type="Proteomes" id="UP000734854"/>
    </source>
</evidence>
<reference evidence="2 3" key="1">
    <citation type="submission" date="2020-08" db="EMBL/GenBank/DDBJ databases">
        <title>Plant Genome Project.</title>
        <authorList>
            <person name="Zhang R.-G."/>
        </authorList>
    </citation>
    <scope>NUCLEOTIDE SEQUENCE [LARGE SCALE GENOMIC DNA]</scope>
    <source>
        <tissue evidence="2">Rhizome</tissue>
    </source>
</reference>
<name>A0A8J5LSB9_ZINOF</name>
<organism evidence="2 3">
    <name type="scientific">Zingiber officinale</name>
    <name type="common">Ginger</name>
    <name type="synonym">Amomum zingiber</name>
    <dbReference type="NCBI Taxonomy" id="94328"/>
    <lineage>
        <taxon>Eukaryota</taxon>
        <taxon>Viridiplantae</taxon>
        <taxon>Streptophyta</taxon>
        <taxon>Embryophyta</taxon>
        <taxon>Tracheophyta</taxon>
        <taxon>Spermatophyta</taxon>
        <taxon>Magnoliopsida</taxon>
        <taxon>Liliopsida</taxon>
        <taxon>Zingiberales</taxon>
        <taxon>Zingiberaceae</taxon>
        <taxon>Zingiber</taxon>
    </lineage>
</organism>
<dbReference type="AlphaFoldDB" id="A0A8J5LSB9"/>
<protein>
    <submittedName>
        <fullName evidence="2">Uncharacterized protein</fullName>
    </submittedName>
</protein>
<feature type="compositionally biased region" description="Low complexity" evidence="1">
    <location>
        <begin position="11"/>
        <end position="22"/>
    </location>
</feature>
<feature type="compositionally biased region" description="Basic and acidic residues" evidence="1">
    <location>
        <begin position="1"/>
        <end position="10"/>
    </location>
</feature>
<dbReference type="Proteomes" id="UP000734854">
    <property type="component" value="Unassembled WGS sequence"/>
</dbReference>